<dbReference type="GO" id="GO:0003677">
    <property type="term" value="F:DNA binding"/>
    <property type="evidence" value="ECO:0007669"/>
    <property type="project" value="UniProtKB-KW"/>
</dbReference>
<dbReference type="SMART" id="SM00420">
    <property type="entry name" value="HTH_DEOR"/>
    <property type="match status" value="1"/>
</dbReference>
<evidence type="ECO:0000256" key="1">
    <source>
        <dbReference type="ARBA" id="ARBA00023015"/>
    </source>
</evidence>
<reference evidence="5 6" key="1">
    <citation type="submission" date="2016-04" db="EMBL/GenBank/DDBJ databases">
        <title>ATOL: Assembling a taxonomically balanced genome-scale reconstruction of the evolutionary history of the Enterobacteriaceae.</title>
        <authorList>
            <person name="Plunkett G.III."/>
            <person name="Neeno-Eckwall E.C."/>
            <person name="Glasner J.D."/>
            <person name="Perna N.T."/>
        </authorList>
    </citation>
    <scope>NUCLEOTIDE SEQUENCE [LARGE SCALE GENOMIC DNA]</scope>
    <source>
        <strain evidence="5 6">ATCC 51604</strain>
    </source>
</reference>
<proteinExistence type="predicted"/>
<dbReference type="PROSITE" id="PS00894">
    <property type="entry name" value="HTH_DEOR_1"/>
    <property type="match status" value="1"/>
</dbReference>
<organism evidence="5 6">
    <name type="scientific">Buttiauxella gaviniae ATCC 51604</name>
    <dbReference type="NCBI Taxonomy" id="1354253"/>
    <lineage>
        <taxon>Bacteria</taxon>
        <taxon>Pseudomonadati</taxon>
        <taxon>Pseudomonadota</taxon>
        <taxon>Gammaproteobacteria</taxon>
        <taxon>Enterobacterales</taxon>
        <taxon>Enterobacteriaceae</taxon>
        <taxon>Buttiauxella</taxon>
    </lineage>
</organism>
<dbReference type="PRINTS" id="PR00037">
    <property type="entry name" value="HTHLACR"/>
</dbReference>
<dbReference type="InterPro" id="IPR036390">
    <property type="entry name" value="WH_DNA-bd_sf"/>
</dbReference>
<evidence type="ECO:0000259" key="4">
    <source>
        <dbReference type="PROSITE" id="PS51000"/>
    </source>
</evidence>
<dbReference type="Gene3D" id="1.10.10.10">
    <property type="entry name" value="Winged helix-like DNA-binding domain superfamily/Winged helix DNA-binding domain"/>
    <property type="match status" value="1"/>
</dbReference>
<keyword evidence="2" id="KW-0238">DNA-binding</keyword>
<protein>
    <submittedName>
        <fullName evidence="5">DeoR-family transcriptional regulator</fullName>
    </submittedName>
</protein>
<dbReference type="PROSITE" id="PS51000">
    <property type="entry name" value="HTH_DEOR_2"/>
    <property type="match status" value="1"/>
</dbReference>
<dbReference type="SUPFAM" id="SSF100950">
    <property type="entry name" value="NagB/RpiA/CoA transferase-like"/>
    <property type="match status" value="1"/>
</dbReference>
<dbReference type="SMART" id="SM01134">
    <property type="entry name" value="DeoRC"/>
    <property type="match status" value="1"/>
</dbReference>
<dbReference type="GO" id="GO:0003700">
    <property type="term" value="F:DNA-binding transcription factor activity"/>
    <property type="evidence" value="ECO:0007669"/>
    <property type="project" value="InterPro"/>
</dbReference>
<evidence type="ECO:0000313" key="6">
    <source>
        <dbReference type="Proteomes" id="UP000078504"/>
    </source>
</evidence>
<gene>
    <name evidence="5" type="ORF">M977_01116</name>
</gene>
<dbReference type="InterPro" id="IPR050313">
    <property type="entry name" value="Carb_Metab_HTH_regulators"/>
</dbReference>
<dbReference type="InterPro" id="IPR037171">
    <property type="entry name" value="NagB/RpiA_transferase-like"/>
</dbReference>
<dbReference type="RefSeq" id="WP_064512971.1">
    <property type="nucleotide sequence ID" value="NZ_LXEP01000008.1"/>
</dbReference>
<dbReference type="InterPro" id="IPR014036">
    <property type="entry name" value="DeoR-like_C"/>
</dbReference>
<evidence type="ECO:0000256" key="3">
    <source>
        <dbReference type="ARBA" id="ARBA00023163"/>
    </source>
</evidence>
<comment type="caution">
    <text evidence="5">The sequence shown here is derived from an EMBL/GenBank/DDBJ whole genome shotgun (WGS) entry which is preliminary data.</text>
</comment>
<dbReference type="SUPFAM" id="SSF46785">
    <property type="entry name" value="Winged helix' DNA-binding domain"/>
    <property type="match status" value="1"/>
</dbReference>
<feature type="domain" description="HTH deoR-type" evidence="4">
    <location>
        <begin position="8"/>
        <end position="63"/>
    </location>
</feature>
<dbReference type="InterPro" id="IPR001034">
    <property type="entry name" value="DeoR_HTH"/>
</dbReference>
<dbReference type="InterPro" id="IPR036388">
    <property type="entry name" value="WH-like_DNA-bd_sf"/>
</dbReference>
<dbReference type="Pfam" id="PF08220">
    <property type="entry name" value="HTH_DeoR"/>
    <property type="match status" value="1"/>
</dbReference>
<keyword evidence="3" id="KW-0804">Transcription</keyword>
<dbReference type="PANTHER" id="PTHR30363:SF44">
    <property type="entry name" value="AGA OPERON TRANSCRIPTIONAL REPRESSOR-RELATED"/>
    <property type="match status" value="1"/>
</dbReference>
<sequence>MIDYDAFPEQRQDLIHQMLTETGRVIGADIARQLGVSEHTIRRDLQVLARKGLCKKVYGGAVSQLQKSASFETRVAQSVSEKSDVARRCAELIKPDTCIFIDAGSTYLAMVDFIPESFELTIVTNSPQIASALSSRQSGELILLGGKVSPKTGSTLGLDTVNQVRNMIFDQTFIGVCGLDPQAGLTAVYYEDACFKKEVIAQSNEVIAAVIADKMCQVARYKVATCDAIDIVVVSRETRMQDFSSENLRIEIVD</sequence>
<dbReference type="AlphaFoldDB" id="A0A1B7I3Q5"/>
<name>A0A1B7I3Q5_9ENTR</name>
<dbReference type="InterPro" id="IPR018356">
    <property type="entry name" value="Tscrpt_reg_HTH_DeoR_CS"/>
</dbReference>
<evidence type="ECO:0000313" key="5">
    <source>
        <dbReference type="EMBL" id="OAT22966.1"/>
    </source>
</evidence>
<dbReference type="EMBL" id="LXEP01000008">
    <property type="protein sequence ID" value="OAT22966.1"/>
    <property type="molecule type" value="Genomic_DNA"/>
</dbReference>
<dbReference type="Pfam" id="PF00455">
    <property type="entry name" value="DeoRC"/>
    <property type="match status" value="1"/>
</dbReference>
<dbReference type="Proteomes" id="UP000078504">
    <property type="component" value="Unassembled WGS sequence"/>
</dbReference>
<dbReference type="PATRIC" id="fig|1354253.4.peg.1139"/>
<evidence type="ECO:0000256" key="2">
    <source>
        <dbReference type="ARBA" id="ARBA00023125"/>
    </source>
</evidence>
<dbReference type="Gene3D" id="3.40.50.1360">
    <property type="match status" value="1"/>
</dbReference>
<dbReference type="PANTHER" id="PTHR30363">
    <property type="entry name" value="HTH-TYPE TRANSCRIPTIONAL REGULATOR SRLR-RELATED"/>
    <property type="match status" value="1"/>
</dbReference>
<keyword evidence="1" id="KW-0805">Transcription regulation</keyword>
<accession>A0A1B7I3Q5</accession>